<evidence type="ECO:0000313" key="1">
    <source>
        <dbReference type="EMBL" id="MFD2184964.1"/>
    </source>
</evidence>
<reference evidence="2" key="1">
    <citation type="journal article" date="2019" name="Int. J. Syst. Evol. Microbiol.">
        <title>The Global Catalogue of Microorganisms (GCM) 10K type strain sequencing project: providing services to taxonomists for standard genome sequencing and annotation.</title>
        <authorList>
            <consortium name="The Broad Institute Genomics Platform"/>
            <consortium name="The Broad Institute Genome Sequencing Center for Infectious Disease"/>
            <person name="Wu L."/>
            <person name="Ma J."/>
        </authorList>
    </citation>
    <scope>NUCLEOTIDE SEQUENCE [LARGE SCALE GENOMIC DNA]</scope>
    <source>
        <strain evidence="2">CGMCC 1.6774</strain>
    </source>
</reference>
<dbReference type="RefSeq" id="WP_378480096.1">
    <property type="nucleotide sequence ID" value="NZ_JBHUIW010000042.1"/>
</dbReference>
<proteinExistence type="predicted"/>
<keyword evidence="2" id="KW-1185">Reference proteome</keyword>
<evidence type="ECO:0000313" key="2">
    <source>
        <dbReference type="Proteomes" id="UP001597314"/>
    </source>
</evidence>
<organism evidence="1 2">
    <name type="scientific">Rhodoplanes azumiensis</name>
    <dbReference type="NCBI Taxonomy" id="1897628"/>
    <lineage>
        <taxon>Bacteria</taxon>
        <taxon>Pseudomonadati</taxon>
        <taxon>Pseudomonadota</taxon>
        <taxon>Alphaproteobacteria</taxon>
        <taxon>Hyphomicrobiales</taxon>
        <taxon>Nitrobacteraceae</taxon>
        <taxon>Rhodoplanes</taxon>
    </lineage>
</organism>
<protein>
    <submittedName>
        <fullName evidence="1">Uncharacterized protein</fullName>
    </submittedName>
</protein>
<name>A0ABW5APS9_9BRAD</name>
<dbReference type="EMBL" id="JBHUIW010000042">
    <property type="protein sequence ID" value="MFD2184964.1"/>
    <property type="molecule type" value="Genomic_DNA"/>
</dbReference>
<gene>
    <name evidence="1" type="ORF">ACFSOX_22645</name>
</gene>
<dbReference type="Proteomes" id="UP001597314">
    <property type="component" value="Unassembled WGS sequence"/>
</dbReference>
<sequence length="92" mass="9643">MRHRAEAAAARDDAYMPAPGSGVNTLGTISFDFVHPLGQIIEFRNGEAGRSVERAAGLDFSASPGRSTTAAAATGRTARRVFDQAGFSAEIM</sequence>
<accession>A0ABW5APS9</accession>
<comment type="caution">
    <text evidence="1">The sequence shown here is derived from an EMBL/GenBank/DDBJ whole genome shotgun (WGS) entry which is preliminary data.</text>
</comment>